<feature type="compositionally biased region" description="Low complexity" evidence="1">
    <location>
        <begin position="30"/>
        <end position="42"/>
    </location>
</feature>
<accession>A0A1I7XRK2</accession>
<keyword evidence="2" id="KW-1185">Reference proteome</keyword>
<sequence length="96" mass="11345">MPNEQTMISFTRYKVNDTKDDIRQEGQRLRTPATTPITPPRAFYKPTEIRDTEEMRRIVTVWLPTIFPFVCLPSSYIAARVLWNVTIDDRHNAYNQ</sequence>
<feature type="region of interest" description="Disordered" evidence="1">
    <location>
        <begin position="21"/>
        <end position="43"/>
    </location>
</feature>
<organism evidence="2 3">
    <name type="scientific">Heterorhabditis bacteriophora</name>
    <name type="common">Entomopathogenic nematode worm</name>
    <dbReference type="NCBI Taxonomy" id="37862"/>
    <lineage>
        <taxon>Eukaryota</taxon>
        <taxon>Metazoa</taxon>
        <taxon>Ecdysozoa</taxon>
        <taxon>Nematoda</taxon>
        <taxon>Chromadorea</taxon>
        <taxon>Rhabditida</taxon>
        <taxon>Rhabditina</taxon>
        <taxon>Rhabditomorpha</taxon>
        <taxon>Strongyloidea</taxon>
        <taxon>Heterorhabditidae</taxon>
        <taxon>Heterorhabditis</taxon>
    </lineage>
</organism>
<proteinExistence type="predicted"/>
<reference evidence="3" key="1">
    <citation type="submission" date="2016-11" db="UniProtKB">
        <authorList>
            <consortium name="WormBaseParasite"/>
        </authorList>
    </citation>
    <scope>IDENTIFICATION</scope>
</reference>
<evidence type="ECO:0000313" key="3">
    <source>
        <dbReference type="WBParaSite" id="Hba_19964"/>
    </source>
</evidence>
<evidence type="ECO:0000256" key="1">
    <source>
        <dbReference type="SAM" id="MobiDB-lite"/>
    </source>
</evidence>
<dbReference type="WBParaSite" id="Hba_19964">
    <property type="protein sequence ID" value="Hba_19964"/>
    <property type="gene ID" value="Hba_19964"/>
</dbReference>
<dbReference type="Proteomes" id="UP000095283">
    <property type="component" value="Unplaced"/>
</dbReference>
<name>A0A1I7XRK2_HETBA</name>
<evidence type="ECO:0000313" key="2">
    <source>
        <dbReference type="Proteomes" id="UP000095283"/>
    </source>
</evidence>
<dbReference type="AlphaFoldDB" id="A0A1I7XRK2"/>
<protein>
    <submittedName>
        <fullName evidence="3">Transmembrane protein</fullName>
    </submittedName>
</protein>